<keyword evidence="3 10" id="KW-0328">Glycosyltransferase</keyword>
<evidence type="ECO:0000256" key="3">
    <source>
        <dbReference type="ARBA" id="ARBA00022676"/>
    </source>
</evidence>
<dbReference type="Pfam" id="PF01762">
    <property type="entry name" value="Galactosyl_T"/>
    <property type="match status" value="1"/>
</dbReference>
<comment type="subcellular location">
    <subcellularLocation>
        <location evidence="1 10">Golgi apparatus membrane</location>
        <topology evidence="1 10">Single-pass type II membrane protein</topology>
    </subcellularLocation>
</comment>
<dbReference type="GO" id="GO:0016758">
    <property type="term" value="F:hexosyltransferase activity"/>
    <property type="evidence" value="ECO:0007669"/>
    <property type="project" value="InterPro"/>
</dbReference>
<dbReference type="InterPro" id="IPR002659">
    <property type="entry name" value="Glyco_trans_31"/>
</dbReference>
<reference evidence="11 12" key="1">
    <citation type="journal article" date="2017" name="Nat. Ecol. Evol.">
        <title>Scallop genome provides insights into evolution of bilaterian karyotype and development.</title>
        <authorList>
            <person name="Wang S."/>
            <person name="Zhang J."/>
            <person name="Jiao W."/>
            <person name="Li J."/>
            <person name="Xun X."/>
            <person name="Sun Y."/>
            <person name="Guo X."/>
            <person name="Huan P."/>
            <person name="Dong B."/>
            <person name="Zhang L."/>
            <person name="Hu X."/>
            <person name="Sun X."/>
            <person name="Wang J."/>
            <person name="Zhao C."/>
            <person name="Wang Y."/>
            <person name="Wang D."/>
            <person name="Huang X."/>
            <person name="Wang R."/>
            <person name="Lv J."/>
            <person name="Li Y."/>
            <person name="Zhang Z."/>
            <person name="Liu B."/>
            <person name="Lu W."/>
            <person name="Hui Y."/>
            <person name="Liang J."/>
            <person name="Zhou Z."/>
            <person name="Hou R."/>
            <person name="Li X."/>
            <person name="Liu Y."/>
            <person name="Li H."/>
            <person name="Ning X."/>
            <person name="Lin Y."/>
            <person name="Zhao L."/>
            <person name="Xing Q."/>
            <person name="Dou J."/>
            <person name="Li Y."/>
            <person name="Mao J."/>
            <person name="Guo H."/>
            <person name="Dou H."/>
            <person name="Li T."/>
            <person name="Mu C."/>
            <person name="Jiang W."/>
            <person name="Fu Q."/>
            <person name="Fu X."/>
            <person name="Miao Y."/>
            <person name="Liu J."/>
            <person name="Yu Q."/>
            <person name="Li R."/>
            <person name="Liao H."/>
            <person name="Li X."/>
            <person name="Kong Y."/>
            <person name="Jiang Z."/>
            <person name="Chourrout D."/>
            <person name="Li R."/>
            <person name="Bao Z."/>
        </authorList>
    </citation>
    <scope>NUCLEOTIDE SEQUENCE [LARGE SCALE GENOMIC DNA]</scope>
    <source>
        <strain evidence="11 12">PY_sf001</strain>
    </source>
</reference>
<keyword evidence="12" id="KW-1185">Reference proteome</keyword>
<evidence type="ECO:0000256" key="8">
    <source>
        <dbReference type="ARBA" id="ARBA00023034"/>
    </source>
</evidence>
<evidence type="ECO:0000256" key="9">
    <source>
        <dbReference type="ARBA" id="ARBA00023136"/>
    </source>
</evidence>
<dbReference type="OrthoDB" id="2139606at2759"/>
<evidence type="ECO:0000256" key="2">
    <source>
        <dbReference type="ARBA" id="ARBA00008661"/>
    </source>
</evidence>
<proteinExistence type="inferred from homology"/>
<sequence length="264" mass="30410">MTAFLKRPKAKQQFLANAIKKAGQKTDKNGTTTRFTPDKYPFNVNVTQILRQYAFADVTPINVFHYRYIINPNNTCSGLDAVRVYFVVKSTPHNSSKRDIIHDTCADKNRFPSIRIIFSFGIPNKEEVLLDLQDESAKYHGFSLVNYKDNHYNLTLKTVSGLKWAVTHCRRAMFVVSVVDDIYVAPDLLLKYLDNLPAWKAETFFSGHRLTGTMPIRDPPSKWYTPKTEYTFKNYPHYILGGFVIMSMSTVRNFTTAAMYTKLF</sequence>
<dbReference type="AlphaFoldDB" id="A0A210QB76"/>
<keyword evidence="4 11" id="KW-0808">Transferase</keyword>
<comment type="similarity">
    <text evidence="2 10">Belongs to the glycosyltransferase 31 family.</text>
</comment>
<keyword evidence="8 10" id="KW-0333">Golgi apparatus</keyword>
<dbReference type="PANTHER" id="PTHR11214">
    <property type="entry name" value="BETA-1,3-N-ACETYLGLUCOSAMINYLTRANSFERASE"/>
    <property type="match status" value="1"/>
</dbReference>
<comment type="caution">
    <text evidence="11">The sequence shown here is derived from an EMBL/GenBank/DDBJ whole genome shotgun (WGS) entry which is preliminary data.</text>
</comment>
<keyword evidence="6" id="KW-0735">Signal-anchor</keyword>
<dbReference type="EC" id="2.4.1.-" evidence="10"/>
<dbReference type="GO" id="GO:0006493">
    <property type="term" value="P:protein O-linked glycosylation"/>
    <property type="evidence" value="ECO:0007669"/>
    <property type="project" value="TreeGrafter"/>
</dbReference>
<protein>
    <recommendedName>
        <fullName evidence="10">Hexosyltransferase</fullName>
        <ecNumber evidence="10">2.4.1.-</ecNumber>
    </recommendedName>
</protein>
<evidence type="ECO:0000256" key="6">
    <source>
        <dbReference type="ARBA" id="ARBA00022968"/>
    </source>
</evidence>
<evidence type="ECO:0000313" key="11">
    <source>
        <dbReference type="EMBL" id="OWF45973.1"/>
    </source>
</evidence>
<dbReference type="Gene3D" id="3.90.550.50">
    <property type="match status" value="1"/>
</dbReference>
<evidence type="ECO:0000256" key="10">
    <source>
        <dbReference type="RuleBase" id="RU363063"/>
    </source>
</evidence>
<gene>
    <name evidence="11" type="ORF">KP79_PYT08011</name>
</gene>
<evidence type="ECO:0000313" key="12">
    <source>
        <dbReference type="Proteomes" id="UP000242188"/>
    </source>
</evidence>
<keyword evidence="5" id="KW-0812">Transmembrane</keyword>
<evidence type="ECO:0000256" key="4">
    <source>
        <dbReference type="ARBA" id="ARBA00022679"/>
    </source>
</evidence>
<dbReference type="GO" id="GO:0000139">
    <property type="term" value="C:Golgi membrane"/>
    <property type="evidence" value="ECO:0007669"/>
    <property type="project" value="UniProtKB-SubCell"/>
</dbReference>
<evidence type="ECO:0000256" key="5">
    <source>
        <dbReference type="ARBA" id="ARBA00022692"/>
    </source>
</evidence>
<keyword evidence="7" id="KW-1133">Transmembrane helix</keyword>
<keyword evidence="9" id="KW-0472">Membrane</keyword>
<dbReference type="Proteomes" id="UP000242188">
    <property type="component" value="Unassembled WGS sequence"/>
</dbReference>
<dbReference type="PANTHER" id="PTHR11214:SF314">
    <property type="entry name" value="HEXOSYLTRANSFERASE"/>
    <property type="match status" value="1"/>
</dbReference>
<name>A0A210QB76_MIZYE</name>
<evidence type="ECO:0000256" key="7">
    <source>
        <dbReference type="ARBA" id="ARBA00022989"/>
    </source>
</evidence>
<accession>A0A210QB76</accession>
<evidence type="ECO:0000256" key="1">
    <source>
        <dbReference type="ARBA" id="ARBA00004323"/>
    </source>
</evidence>
<organism evidence="11 12">
    <name type="scientific">Mizuhopecten yessoensis</name>
    <name type="common">Japanese scallop</name>
    <name type="synonym">Patinopecten yessoensis</name>
    <dbReference type="NCBI Taxonomy" id="6573"/>
    <lineage>
        <taxon>Eukaryota</taxon>
        <taxon>Metazoa</taxon>
        <taxon>Spiralia</taxon>
        <taxon>Lophotrochozoa</taxon>
        <taxon>Mollusca</taxon>
        <taxon>Bivalvia</taxon>
        <taxon>Autobranchia</taxon>
        <taxon>Pteriomorphia</taxon>
        <taxon>Pectinida</taxon>
        <taxon>Pectinoidea</taxon>
        <taxon>Pectinidae</taxon>
        <taxon>Mizuhopecten</taxon>
    </lineage>
</organism>
<dbReference type="EMBL" id="NEDP02004347">
    <property type="protein sequence ID" value="OWF45973.1"/>
    <property type="molecule type" value="Genomic_DNA"/>
</dbReference>